<name>A0AAW1A8K8_9HYME</name>
<dbReference type="EMBL" id="JAWNGG020000041">
    <property type="protein sequence ID" value="KAK9306397.1"/>
    <property type="molecule type" value="Genomic_DNA"/>
</dbReference>
<protein>
    <submittedName>
        <fullName evidence="2">Uncharacterized protein</fullName>
    </submittedName>
</protein>
<keyword evidence="3" id="KW-1185">Reference proteome</keyword>
<dbReference type="AlphaFoldDB" id="A0AAW1A8K8"/>
<sequence length="135" mass="15546">MATGTNFFATLTILCVLNVILMPKTTYAAPPHLLSRQRRVSDQRLAEIETLLGLLKMKGKLVKVPIAFGLLDPKKIGRRRRSVTNNKFESLERKIRMIADYPDTFDENMLEEKILPLLVKLKEIQQNVDDKYSFI</sequence>
<feature type="chain" id="PRO_5043990683" evidence="1">
    <location>
        <begin position="29"/>
        <end position="135"/>
    </location>
</feature>
<organism evidence="2 3">
    <name type="scientific">Tetragonisca angustula</name>
    <dbReference type="NCBI Taxonomy" id="166442"/>
    <lineage>
        <taxon>Eukaryota</taxon>
        <taxon>Metazoa</taxon>
        <taxon>Ecdysozoa</taxon>
        <taxon>Arthropoda</taxon>
        <taxon>Hexapoda</taxon>
        <taxon>Insecta</taxon>
        <taxon>Pterygota</taxon>
        <taxon>Neoptera</taxon>
        <taxon>Endopterygota</taxon>
        <taxon>Hymenoptera</taxon>
        <taxon>Apocrita</taxon>
        <taxon>Aculeata</taxon>
        <taxon>Apoidea</taxon>
        <taxon>Anthophila</taxon>
        <taxon>Apidae</taxon>
        <taxon>Tetragonisca</taxon>
    </lineage>
</organism>
<accession>A0AAW1A8K8</accession>
<evidence type="ECO:0000313" key="2">
    <source>
        <dbReference type="EMBL" id="KAK9306397.1"/>
    </source>
</evidence>
<reference evidence="2 3" key="1">
    <citation type="submission" date="2024-05" db="EMBL/GenBank/DDBJ databases">
        <title>The nuclear and mitochondrial genome assemblies of Tetragonisca angustula (Apidae: Meliponini), a tiny yet remarkable pollinator in the Neotropics.</title>
        <authorList>
            <person name="Ferrari R."/>
            <person name="Ricardo P.C."/>
            <person name="Dias F.C."/>
            <person name="Araujo N.S."/>
            <person name="Soares D.O."/>
            <person name="Zhou Q.-S."/>
            <person name="Zhu C.-D."/>
            <person name="Coutinho L."/>
            <person name="Airas M.C."/>
            <person name="Batista T.M."/>
        </authorList>
    </citation>
    <scope>NUCLEOTIDE SEQUENCE [LARGE SCALE GENOMIC DNA]</scope>
    <source>
        <strain evidence="2">ASF017062</strain>
        <tissue evidence="2">Abdomen</tissue>
    </source>
</reference>
<dbReference type="Proteomes" id="UP001432146">
    <property type="component" value="Unassembled WGS sequence"/>
</dbReference>
<proteinExistence type="predicted"/>
<feature type="signal peptide" evidence="1">
    <location>
        <begin position="1"/>
        <end position="28"/>
    </location>
</feature>
<evidence type="ECO:0000256" key="1">
    <source>
        <dbReference type="SAM" id="SignalP"/>
    </source>
</evidence>
<comment type="caution">
    <text evidence="2">The sequence shown here is derived from an EMBL/GenBank/DDBJ whole genome shotgun (WGS) entry which is preliminary data.</text>
</comment>
<evidence type="ECO:0000313" key="3">
    <source>
        <dbReference type="Proteomes" id="UP001432146"/>
    </source>
</evidence>
<keyword evidence="1" id="KW-0732">Signal</keyword>
<gene>
    <name evidence="2" type="ORF">QLX08_002914</name>
</gene>